<dbReference type="PANTHER" id="PTHR21098:SF0">
    <property type="entry name" value="RIBOFLAVIN SYNTHASE"/>
    <property type="match status" value="1"/>
</dbReference>
<comment type="caution">
    <text evidence="5">The sequence shown here is derived from an EMBL/GenBank/DDBJ whole genome shotgun (WGS) entry which is preliminary data.</text>
</comment>
<evidence type="ECO:0000259" key="4">
    <source>
        <dbReference type="PROSITE" id="PS51177"/>
    </source>
</evidence>
<dbReference type="EC" id="2.5.1.9" evidence="2"/>
<dbReference type="InterPro" id="IPR017938">
    <property type="entry name" value="Riboflavin_synthase-like_b-brl"/>
</dbReference>
<keyword evidence="6" id="KW-1185">Reference proteome</keyword>
<dbReference type="Gene3D" id="2.40.30.20">
    <property type="match status" value="2"/>
</dbReference>
<name>A0ABW9G5Q2_9GAMM</name>
<feature type="repeat" description="Lumazine-binding" evidence="3">
    <location>
        <begin position="98"/>
        <end position="196"/>
    </location>
</feature>
<dbReference type="NCBIfam" id="NF009566">
    <property type="entry name" value="PRK13020.1"/>
    <property type="match status" value="1"/>
</dbReference>
<evidence type="ECO:0000256" key="1">
    <source>
        <dbReference type="ARBA" id="ARBA00022737"/>
    </source>
</evidence>
<dbReference type="InterPro" id="IPR026017">
    <property type="entry name" value="Lumazine-bd_dom"/>
</dbReference>
<evidence type="ECO:0000313" key="6">
    <source>
        <dbReference type="Proteomes" id="UP001629953"/>
    </source>
</evidence>
<dbReference type="Proteomes" id="UP001629953">
    <property type="component" value="Unassembled WGS sequence"/>
</dbReference>
<dbReference type="NCBIfam" id="TIGR00187">
    <property type="entry name" value="ribE"/>
    <property type="match status" value="1"/>
</dbReference>
<sequence>MYSGIIDGHYPVCEINNQPGLLSFDVLFPESLLGGLQLGASVAIDGVCQTVSRIQGQQIGFDAMQETLDKTTLGQLSLGETVNVERSLRHGDENGGHELSGHIDGQLTIINVEHRPNNHIITLEVPSTFRRYVFNKGFLAVHGASLTVSDWDIATGQFNIYLIPETLRLTNLGQFKQGDSLNFEVERRTQVIVDTVERYLREHLYA</sequence>
<dbReference type="PIRSF" id="PIRSF000498">
    <property type="entry name" value="Riboflavin_syn_A"/>
    <property type="match status" value="1"/>
</dbReference>
<evidence type="ECO:0000256" key="3">
    <source>
        <dbReference type="PROSITE-ProRule" id="PRU00524"/>
    </source>
</evidence>
<dbReference type="NCBIfam" id="NF006767">
    <property type="entry name" value="PRK09289.1"/>
    <property type="match status" value="1"/>
</dbReference>
<dbReference type="SUPFAM" id="SSF63380">
    <property type="entry name" value="Riboflavin synthase domain-like"/>
    <property type="match status" value="2"/>
</dbReference>
<accession>A0ABW9G5Q2</accession>
<dbReference type="Pfam" id="PF00677">
    <property type="entry name" value="Lum_binding"/>
    <property type="match status" value="2"/>
</dbReference>
<dbReference type="InterPro" id="IPR023366">
    <property type="entry name" value="ATP_synth_asu-like_sf"/>
</dbReference>
<gene>
    <name evidence="5" type="ORF">ABUE30_05740</name>
</gene>
<dbReference type="PANTHER" id="PTHR21098">
    <property type="entry name" value="RIBOFLAVIN SYNTHASE ALPHA CHAIN"/>
    <property type="match status" value="1"/>
</dbReference>
<dbReference type="CDD" id="cd00402">
    <property type="entry name" value="Riboflavin_synthase_like"/>
    <property type="match status" value="1"/>
</dbReference>
<keyword evidence="1" id="KW-0677">Repeat</keyword>
<dbReference type="InterPro" id="IPR001783">
    <property type="entry name" value="Lumazine-bd"/>
</dbReference>
<evidence type="ECO:0000256" key="2">
    <source>
        <dbReference type="NCBIfam" id="TIGR00187"/>
    </source>
</evidence>
<dbReference type="PROSITE" id="PS51177">
    <property type="entry name" value="LUMAZINE_BIND"/>
    <property type="match status" value="2"/>
</dbReference>
<feature type="repeat" description="Lumazine-binding" evidence="3">
    <location>
        <begin position="1"/>
        <end position="97"/>
    </location>
</feature>
<feature type="domain" description="Lumazine-binding" evidence="4">
    <location>
        <begin position="1"/>
        <end position="97"/>
    </location>
</feature>
<organism evidence="5 6">
    <name type="scientific">Celerinatantimonas yamalensis</name>
    <dbReference type="NCBI Taxonomy" id="559956"/>
    <lineage>
        <taxon>Bacteria</taxon>
        <taxon>Pseudomonadati</taxon>
        <taxon>Pseudomonadota</taxon>
        <taxon>Gammaproteobacteria</taxon>
        <taxon>Celerinatantimonadaceae</taxon>
        <taxon>Celerinatantimonas</taxon>
    </lineage>
</organism>
<feature type="domain" description="Lumazine-binding" evidence="4">
    <location>
        <begin position="98"/>
        <end position="196"/>
    </location>
</feature>
<evidence type="ECO:0000313" key="5">
    <source>
        <dbReference type="EMBL" id="MFM2484570.1"/>
    </source>
</evidence>
<proteinExistence type="predicted"/>
<dbReference type="EMBL" id="JBEQCT010000002">
    <property type="protein sequence ID" value="MFM2484570.1"/>
    <property type="molecule type" value="Genomic_DNA"/>
</dbReference>
<protein>
    <recommendedName>
        <fullName evidence="2">Riboflavin synthase</fullName>
        <ecNumber evidence="2">2.5.1.9</ecNumber>
    </recommendedName>
</protein>
<reference evidence="5 6" key="1">
    <citation type="journal article" date="2013" name="Int. J. Syst. Evol. Microbiol.">
        <title>Celerinatantimonas yamalensis sp. nov., a cold-adapted diazotrophic bacterium from a cold permafrost brine.</title>
        <authorList>
            <person name="Shcherbakova V."/>
            <person name="Chuvilskaya N."/>
            <person name="Rivkina E."/>
            <person name="Demidov N."/>
            <person name="Uchaeva V."/>
            <person name="Suetin S."/>
            <person name="Suzina N."/>
            <person name="Gilichinsky D."/>
        </authorList>
    </citation>
    <scope>NUCLEOTIDE SEQUENCE [LARGE SCALE GENOMIC DNA]</scope>
    <source>
        <strain evidence="5 6">C7</strain>
    </source>
</reference>
<dbReference type="RefSeq" id="WP_408622755.1">
    <property type="nucleotide sequence ID" value="NZ_JBEQCT010000002.1"/>
</dbReference>